<sequence length="65" mass="7406">MDEITKIMIDEFEKRPDGSWACVRNSDITTKSQKVIRVTPGMTFKKGRMLWGIDVADTLDKISSN</sequence>
<name>A0A081C1V4_VECG1</name>
<dbReference type="EMBL" id="DF820468">
    <property type="protein sequence ID" value="GAK58559.1"/>
    <property type="molecule type" value="Genomic_DNA"/>
</dbReference>
<protein>
    <submittedName>
        <fullName evidence="1">Hypothetical cytosolic protein</fullName>
    </submittedName>
</protein>
<accession>A0A081C1V4</accession>
<dbReference type="Proteomes" id="UP000030661">
    <property type="component" value="Unassembled WGS sequence"/>
</dbReference>
<evidence type="ECO:0000313" key="1">
    <source>
        <dbReference type="EMBL" id="GAK58559.1"/>
    </source>
</evidence>
<proteinExistence type="predicted"/>
<dbReference type="AlphaFoldDB" id="A0A081C1V4"/>
<reference evidence="1" key="1">
    <citation type="journal article" date="2015" name="PeerJ">
        <title>First genomic representation of candidate bacterial phylum KSB3 points to enhanced environmental sensing as a trigger of wastewater bulking.</title>
        <authorList>
            <person name="Sekiguchi Y."/>
            <person name="Ohashi A."/>
            <person name="Parks D.H."/>
            <person name="Yamauchi T."/>
            <person name="Tyson G.W."/>
            <person name="Hugenholtz P."/>
        </authorList>
    </citation>
    <scope>NUCLEOTIDE SEQUENCE [LARGE SCALE GENOMIC DNA]</scope>
</reference>
<keyword evidence="2" id="KW-1185">Reference proteome</keyword>
<gene>
    <name evidence="1" type="ORF">U27_05533</name>
</gene>
<evidence type="ECO:0000313" key="2">
    <source>
        <dbReference type="Proteomes" id="UP000030661"/>
    </source>
</evidence>
<dbReference type="HOGENOM" id="CLU_2588427_0_0_0"/>
<organism evidence="1">
    <name type="scientific">Vecturithrix granuli</name>
    <dbReference type="NCBI Taxonomy" id="1499967"/>
    <lineage>
        <taxon>Bacteria</taxon>
        <taxon>Candidatus Moduliflexota</taxon>
        <taxon>Candidatus Vecturitrichia</taxon>
        <taxon>Candidatus Vecturitrichales</taxon>
        <taxon>Candidatus Vecturitrichaceae</taxon>
        <taxon>Candidatus Vecturithrix</taxon>
    </lineage>
</organism>